<dbReference type="InterPro" id="IPR036249">
    <property type="entry name" value="Thioredoxin-like_sf"/>
</dbReference>
<evidence type="ECO:0000256" key="1">
    <source>
        <dbReference type="ARBA" id="ARBA00004196"/>
    </source>
</evidence>
<dbReference type="GO" id="GO:0016209">
    <property type="term" value="F:antioxidant activity"/>
    <property type="evidence" value="ECO:0007669"/>
    <property type="project" value="InterPro"/>
</dbReference>
<dbReference type="Pfam" id="PF14289">
    <property type="entry name" value="DUF4369"/>
    <property type="match status" value="1"/>
</dbReference>
<dbReference type="RefSeq" id="WP_196284819.1">
    <property type="nucleotide sequence ID" value="NZ_JADQDP010000001.1"/>
</dbReference>
<dbReference type="InterPro" id="IPR050553">
    <property type="entry name" value="Thioredoxin_ResA/DsbE_sf"/>
</dbReference>
<dbReference type="PROSITE" id="PS51352">
    <property type="entry name" value="THIOREDOXIN_2"/>
    <property type="match status" value="1"/>
</dbReference>
<protein>
    <submittedName>
        <fullName evidence="7">AhpC/TSA family protein</fullName>
    </submittedName>
</protein>
<comment type="subcellular location">
    <subcellularLocation>
        <location evidence="1">Cell envelope</location>
    </subcellularLocation>
</comment>
<reference evidence="7 8" key="1">
    <citation type="submission" date="2020-11" db="EMBL/GenBank/DDBJ databases">
        <authorList>
            <person name="Kim M.K."/>
        </authorList>
    </citation>
    <scope>NUCLEOTIDE SEQUENCE [LARGE SCALE GENOMIC DNA]</scope>
    <source>
        <strain evidence="7 8">BT439</strain>
    </source>
</reference>
<evidence type="ECO:0000256" key="3">
    <source>
        <dbReference type="ARBA" id="ARBA00023157"/>
    </source>
</evidence>
<keyword evidence="2" id="KW-0201">Cytochrome c-type biogenesis</keyword>
<evidence type="ECO:0000256" key="2">
    <source>
        <dbReference type="ARBA" id="ARBA00022748"/>
    </source>
</evidence>
<dbReference type="InterPro" id="IPR025380">
    <property type="entry name" value="DUF4369"/>
</dbReference>
<dbReference type="Gene3D" id="3.40.30.10">
    <property type="entry name" value="Glutaredoxin"/>
    <property type="match status" value="1"/>
</dbReference>
<comment type="caution">
    <text evidence="7">The sequence shown here is derived from an EMBL/GenBank/DDBJ whole genome shotgun (WGS) entry which is preliminary data.</text>
</comment>
<sequence>MHQGLLSLLLLLPGVSAAQGPVAFILQGQLGAGIQPPAKVYLYRNGEITDSASVVGGRFEIRGTSPGPGRASLALAQQGHRPQYSWSADEKSGFYLEAGTITFTSPDSLKNARLEAPPLTTEWQQLLTLKQPIVQRVKQLDAESEAATPAQRQSAAYREDRALRRAAIARDRNAVDSAFIMAHSASLVSLQQLDLISNAKENKRLSKQLFSVLSPALRTSAQGQKIAEKLSAPDALAVGMPAPDFTLYNPEGQAVALHSYRGKYVLVDFWASWCGPCRAENPNVARVYAEYKGRNFDVLGVSIDAPTARAKWLKAVQDDKMPWTQVLDSEAPAGKAAARYYVQAIPQNFLVDPNGKIVALNLRGEALKKTVAQLIK</sequence>
<keyword evidence="5" id="KW-0732">Signal</keyword>
<dbReference type="GO" id="GO:0017004">
    <property type="term" value="P:cytochrome complex assembly"/>
    <property type="evidence" value="ECO:0007669"/>
    <property type="project" value="UniProtKB-KW"/>
</dbReference>
<dbReference type="InterPro" id="IPR000866">
    <property type="entry name" value="AhpC/TSA"/>
</dbReference>
<dbReference type="GO" id="GO:0016491">
    <property type="term" value="F:oxidoreductase activity"/>
    <property type="evidence" value="ECO:0007669"/>
    <property type="project" value="InterPro"/>
</dbReference>
<evidence type="ECO:0000313" key="7">
    <source>
        <dbReference type="EMBL" id="MBF9140470.1"/>
    </source>
</evidence>
<dbReference type="AlphaFoldDB" id="A0A931BJ81"/>
<dbReference type="InterPro" id="IPR013766">
    <property type="entry name" value="Thioredoxin_domain"/>
</dbReference>
<evidence type="ECO:0000313" key="8">
    <source>
        <dbReference type="Proteomes" id="UP000645610"/>
    </source>
</evidence>
<evidence type="ECO:0000259" key="6">
    <source>
        <dbReference type="PROSITE" id="PS51352"/>
    </source>
</evidence>
<dbReference type="Pfam" id="PF00578">
    <property type="entry name" value="AhpC-TSA"/>
    <property type="match status" value="1"/>
</dbReference>
<dbReference type="PANTHER" id="PTHR42852">
    <property type="entry name" value="THIOL:DISULFIDE INTERCHANGE PROTEIN DSBE"/>
    <property type="match status" value="1"/>
</dbReference>
<feature type="domain" description="Thioredoxin" evidence="6">
    <location>
        <begin position="236"/>
        <end position="376"/>
    </location>
</feature>
<evidence type="ECO:0000256" key="4">
    <source>
        <dbReference type="ARBA" id="ARBA00023284"/>
    </source>
</evidence>
<dbReference type="PROSITE" id="PS00194">
    <property type="entry name" value="THIOREDOXIN_1"/>
    <property type="match status" value="1"/>
</dbReference>
<dbReference type="SUPFAM" id="SSF52833">
    <property type="entry name" value="Thioredoxin-like"/>
    <property type="match status" value="1"/>
</dbReference>
<proteinExistence type="predicted"/>
<feature type="chain" id="PRO_5036943285" evidence="5">
    <location>
        <begin position="19"/>
        <end position="376"/>
    </location>
</feature>
<keyword evidence="3" id="KW-1015">Disulfide bond</keyword>
<dbReference type="CDD" id="cd02966">
    <property type="entry name" value="TlpA_like_family"/>
    <property type="match status" value="1"/>
</dbReference>
<evidence type="ECO:0000256" key="5">
    <source>
        <dbReference type="SAM" id="SignalP"/>
    </source>
</evidence>
<keyword evidence="4" id="KW-0676">Redox-active center</keyword>
<dbReference type="Proteomes" id="UP000645610">
    <property type="component" value="Unassembled WGS sequence"/>
</dbReference>
<dbReference type="InterPro" id="IPR017937">
    <property type="entry name" value="Thioredoxin_CS"/>
</dbReference>
<gene>
    <name evidence="7" type="ORF">I2I01_02420</name>
</gene>
<dbReference type="GO" id="GO:0030313">
    <property type="term" value="C:cell envelope"/>
    <property type="evidence" value="ECO:0007669"/>
    <property type="project" value="UniProtKB-SubCell"/>
</dbReference>
<organism evidence="7 8">
    <name type="scientific">Hymenobacter properus</name>
    <dbReference type="NCBI Taxonomy" id="2791026"/>
    <lineage>
        <taxon>Bacteria</taxon>
        <taxon>Pseudomonadati</taxon>
        <taxon>Bacteroidota</taxon>
        <taxon>Cytophagia</taxon>
        <taxon>Cytophagales</taxon>
        <taxon>Hymenobacteraceae</taxon>
        <taxon>Hymenobacter</taxon>
    </lineage>
</organism>
<dbReference type="PANTHER" id="PTHR42852:SF6">
    <property type="entry name" value="THIOL:DISULFIDE INTERCHANGE PROTEIN DSBE"/>
    <property type="match status" value="1"/>
</dbReference>
<keyword evidence="8" id="KW-1185">Reference proteome</keyword>
<feature type="signal peptide" evidence="5">
    <location>
        <begin position="1"/>
        <end position="18"/>
    </location>
</feature>
<dbReference type="EMBL" id="JADQDP010000001">
    <property type="protein sequence ID" value="MBF9140470.1"/>
    <property type="molecule type" value="Genomic_DNA"/>
</dbReference>
<name>A0A931BJ81_9BACT</name>
<accession>A0A931BJ81</accession>